<keyword evidence="2" id="KW-1185">Reference proteome</keyword>
<protein>
    <submittedName>
        <fullName evidence="1">Uncharacterized protein</fullName>
    </submittedName>
</protein>
<dbReference type="Proteomes" id="UP000321157">
    <property type="component" value="Unassembled WGS sequence"/>
</dbReference>
<dbReference type="AlphaFoldDB" id="A0A511V5Q7"/>
<organism evidence="1 2">
    <name type="scientific">Aneurinibacillus danicus</name>
    <dbReference type="NCBI Taxonomy" id="267746"/>
    <lineage>
        <taxon>Bacteria</taxon>
        <taxon>Bacillati</taxon>
        <taxon>Bacillota</taxon>
        <taxon>Bacilli</taxon>
        <taxon>Bacillales</taxon>
        <taxon>Paenibacillaceae</taxon>
        <taxon>Aneurinibacillus group</taxon>
        <taxon>Aneurinibacillus</taxon>
    </lineage>
</organism>
<gene>
    <name evidence="1" type="ORF">ADA01nite_17340</name>
</gene>
<name>A0A511V5Q7_9BACL</name>
<reference evidence="1 2" key="1">
    <citation type="submission" date="2019-07" db="EMBL/GenBank/DDBJ databases">
        <title>Whole genome shotgun sequence of Aneurinibacillus danicus NBRC 102444.</title>
        <authorList>
            <person name="Hosoyama A."/>
            <person name="Uohara A."/>
            <person name="Ohji S."/>
            <person name="Ichikawa N."/>
        </authorList>
    </citation>
    <scope>NUCLEOTIDE SEQUENCE [LARGE SCALE GENOMIC DNA]</scope>
    <source>
        <strain evidence="1 2">NBRC 102444</strain>
    </source>
</reference>
<evidence type="ECO:0000313" key="2">
    <source>
        <dbReference type="Proteomes" id="UP000321157"/>
    </source>
</evidence>
<dbReference type="OrthoDB" id="2680066at2"/>
<accession>A0A511V5Q7</accession>
<proteinExistence type="predicted"/>
<sequence>MKQPHLAHLVESIPEEVVRLLADERSPSWMLLSSPFRYEGEDTFASFRQPNLHSWITMEQPQ</sequence>
<comment type="caution">
    <text evidence="1">The sequence shown here is derived from an EMBL/GenBank/DDBJ whole genome shotgun (WGS) entry which is preliminary data.</text>
</comment>
<evidence type="ECO:0000313" key="1">
    <source>
        <dbReference type="EMBL" id="GEN34274.1"/>
    </source>
</evidence>
<dbReference type="EMBL" id="BJXX01000069">
    <property type="protein sequence ID" value="GEN34274.1"/>
    <property type="molecule type" value="Genomic_DNA"/>
</dbReference>
<dbReference type="RefSeq" id="WP_146809555.1">
    <property type="nucleotide sequence ID" value="NZ_BJXX01000069.1"/>
</dbReference>